<evidence type="ECO:0000313" key="2">
    <source>
        <dbReference type="EMBL" id="SDW89562.1"/>
    </source>
</evidence>
<dbReference type="RefSeq" id="WP_143040272.1">
    <property type="nucleotide sequence ID" value="NZ_FNMZ01000002.1"/>
</dbReference>
<feature type="region of interest" description="Disordered" evidence="1">
    <location>
        <begin position="1"/>
        <end position="105"/>
    </location>
</feature>
<organism evidence="2 3">
    <name type="scientific">Albimonas donghaensis</name>
    <dbReference type="NCBI Taxonomy" id="356660"/>
    <lineage>
        <taxon>Bacteria</taxon>
        <taxon>Pseudomonadati</taxon>
        <taxon>Pseudomonadota</taxon>
        <taxon>Alphaproteobacteria</taxon>
        <taxon>Rhodobacterales</taxon>
        <taxon>Paracoccaceae</taxon>
        <taxon>Albimonas</taxon>
    </lineage>
</organism>
<dbReference type="AlphaFoldDB" id="A0A1H2X9F2"/>
<reference evidence="2 3" key="1">
    <citation type="submission" date="2016-10" db="EMBL/GenBank/DDBJ databases">
        <authorList>
            <person name="de Groot N.N."/>
        </authorList>
    </citation>
    <scope>NUCLEOTIDE SEQUENCE [LARGE SCALE GENOMIC DNA]</scope>
    <source>
        <strain evidence="2 3">DSM 17890</strain>
    </source>
</reference>
<evidence type="ECO:0000256" key="1">
    <source>
        <dbReference type="SAM" id="MobiDB-lite"/>
    </source>
</evidence>
<dbReference type="Proteomes" id="UP000199118">
    <property type="component" value="Unassembled WGS sequence"/>
</dbReference>
<feature type="compositionally biased region" description="Acidic residues" evidence="1">
    <location>
        <begin position="66"/>
        <end position="83"/>
    </location>
</feature>
<name>A0A1H2X9F2_9RHOB</name>
<accession>A0A1H2X9F2</accession>
<sequence length="194" mass="19661">MTMNKDAEATSKVVPDDASADPGAEAPEKAAADDLASEASAAPDAEAAAEDADADAPGELAAVAGDESDPEASDPAPDDEEDARPEALAPEDAAAPDPDAAAGGPFKLHRRARLEETEALLAWLLAAPADAPLEFDASEVDNISTPYVLAIVGAARARAEAGSPAAVRSPSPAFVDAFSDLGLFGDLMKMEIRP</sequence>
<protein>
    <recommendedName>
        <fullName evidence="4">STAS domain-containing protein</fullName>
    </recommendedName>
</protein>
<feature type="compositionally biased region" description="Low complexity" evidence="1">
    <location>
        <begin position="33"/>
        <end position="46"/>
    </location>
</feature>
<dbReference type="EMBL" id="FNMZ01000002">
    <property type="protein sequence ID" value="SDW89562.1"/>
    <property type="molecule type" value="Genomic_DNA"/>
</dbReference>
<evidence type="ECO:0008006" key="4">
    <source>
        <dbReference type="Google" id="ProtNLM"/>
    </source>
</evidence>
<dbReference type="STRING" id="356660.SAMN05444336_102659"/>
<feature type="compositionally biased region" description="Low complexity" evidence="1">
    <location>
        <begin position="86"/>
        <end position="102"/>
    </location>
</feature>
<evidence type="ECO:0000313" key="3">
    <source>
        <dbReference type="Proteomes" id="UP000199118"/>
    </source>
</evidence>
<feature type="compositionally biased region" description="Acidic residues" evidence="1">
    <location>
        <begin position="47"/>
        <end position="56"/>
    </location>
</feature>
<keyword evidence="3" id="KW-1185">Reference proteome</keyword>
<gene>
    <name evidence="2" type="ORF">SAMN05444336_102659</name>
</gene>
<proteinExistence type="predicted"/>